<sequence>MFNRLSGINGGRKPNRKKYSSKYCFRLVSDKKYRWLHNLLKMRGIELEPEMIICSQCQIALYRENKRRRSLDMESICNGDDLKNYEDHEYERQQEILPLDNLLILDNIYGNGDDYIYCTWCKKAGVKMKQLSLSERMTLLCEHNLYTSHTARRCTAGLPTVKVPNGVQNVSNGVHMGYNSFPNRIGTLFKVSTSEESIRRRIEDTFHAITIYLNDVLVSSNLGLNHLTRTEALSHHTTYTKAFFGDQLLLIWDGTYVYCNKSNDHTLQRDCYSGHKSRHLVKLMSLVIPDGYVLDLIGPFYGKHNDAAISRAILDKCTELSVLCEDNDTHIVDRGFRDVVEEFQALGYDLKNDWSSVQRG</sequence>
<dbReference type="AlphaFoldDB" id="A0A817A6F5"/>
<accession>A0A817A6F5</accession>
<dbReference type="Pfam" id="PF13359">
    <property type="entry name" value="DDE_Tnp_4"/>
    <property type="match status" value="1"/>
</dbReference>
<evidence type="ECO:0000259" key="3">
    <source>
        <dbReference type="Pfam" id="PF13359"/>
    </source>
</evidence>
<evidence type="ECO:0000256" key="2">
    <source>
        <dbReference type="ARBA" id="ARBA00022723"/>
    </source>
</evidence>
<dbReference type="GO" id="GO:0046872">
    <property type="term" value="F:metal ion binding"/>
    <property type="evidence" value="ECO:0007669"/>
    <property type="project" value="UniProtKB-KW"/>
</dbReference>
<name>A0A817A6F5_9BILA</name>
<evidence type="ECO:0000256" key="1">
    <source>
        <dbReference type="ARBA" id="ARBA00001968"/>
    </source>
</evidence>
<reference evidence="4" key="1">
    <citation type="submission" date="2021-02" db="EMBL/GenBank/DDBJ databases">
        <authorList>
            <person name="Nowell W R."/>
        </authorList>
    </citation>
    <scope>NUCLEOTIDE SEQUENCE</scope>
</reference>
<dbReference type="EMBL" id="CAJNRF010018002">
    <property type="protein sequence ID" value="CAF2245606.1"/>
    <property type="molecule type" value="Genomic_DNA"/>
</dbReference>
<organism evidence="4 5">
    <name type="scientific">Rotaria magnacalcarata</name>
    <dbReference type="NCBI Taxonomy" id="392030"/>
    <lineage>
        <taxon>Eukaryota</taxon>
        <taxon>Metazoa</taxon>
        <taxon>Spiralia</taxon>
        <taxon>Gnathifera</taxon>
        <taxon>Rotifera</taxon>
        <taxon>Eurotatoria</taxon>
        <taxon>Bdelloidea</taxon>
        <taxon>Philodinida</taxon>
        <taxon>Philodinidae</taxon>
        <taxon>Rotaria</taxon>
    </lineage>
</organism>
<protein>
    <recommendedName>
        <fullName evidence="3">DDE Tnp4 domain-containing protein</fullName>
    </recommendedName>
</protein>
<proteinExistence type="predicted"/>
<dbReference type="Proteomes" id="UP000663856">
    <property type="component" value="Unassembled WGS sequence"/>
</dbReference>
<gene>
    <name evidence="4" type="ORF">WKI299_LOCUS36738</name>
</gene>
<feature type="domain" description="DDE Tnp4" evidence="3">
    <location>
        <begin position="253"/>
        <end position="337"/>
    </location>
</feature>
<evidence type="ECO:0000313" key="4">
    <source>
        <dbReference type="EMBL" id="CAF2245606.1"/>
    </source>
</evidence>
<dbReference type="InterPro" id="IPR027806">
    <property type="entry name" value="HARBI1_dom"/>
</dbReference>
<evidence type="ECO:0000313" key="5">
    <source>
        <dbReference type="Proteomes" id="UP000663856"/>
    </source>
</evidence>
<keyword evidence="2" id="KW-0479">Metal-binding</keyword>
<comment type="caution">
    <text evidence="4">The sequence shown here is derived from an EMBL/GenBank/DDBJ whole genome shotgun (WGS) entry which is preliminary data.</text>
</comment>
<comment type="cofactor">
    <cofactor evidence="1">
        <name>a divalent metal cation</name>
        <dbReference type="ChEBI" id="CHEBI:60240"/>
    </cofactor>
</comment>